<keyword evidence="5" id="KW-1185">Reference proteome</keyword>
<dbReference type="SUPFAM" id="SSF49452">
    <property type="entry name" value="Starch-binding domain-like"/>
    <property type="match status" value="1"/>
</dbReference>
<dbReference type="PROSITE" id="PS50853">
    <property type="entry name" value="FN3"/>
    <property type="match status" value="1"/>
</dbReference>
<feature type="signal peptide" evidence="2">
    <location>
        <begin position="1"/>
        <end position="23"/>
    </location>
</feature>
<gene>
    <name evidence="4" type="ORF">SAMN06269173_10764</name>
</gene>
<comment type="similarity">
    <text evidence="1">Belongs to the TolB family.</text>
</comment>
<keyword evidence="2" id="KW-0732">Signal</keyword>
<evidence type="ECO:0000256" key="2">
    <source>
        <dbReference type="SAM" id="SignalP"/>
    </source>
</evidence>
<dbReference type="InterPro" id="IPR013783">
    <property type="entry name" value="Ig-like_fold"/>
</dbReference>
<dbReference type="InterPro" id="IPR011659">
    <property type="entry name" value="WD40"/>
</dbReference>
<reference evidence="5" key="1">
    <citation type="submission" date="2017-06" db="EMBL/GenBank/DDBJ databases">
        <authorList>
            <person name="Varghese N."/>
            <person name="Submissions S."/>
        </authorList>
    </citation>
    <scope>NUCLEOTIDE SEQUENCE [LARGE SCALE GENOMIC DNA]</scope>
    <source>
        <strain evidence="5">DSM 28041</strain>
    </source>
</reference>
<dbReference type="SUPFAM" id="SSF69304">
    <property type="entry name" value="Tricorn protease N-terminal domain"/>
    <property type="match status" value="1"/>
</dbReference>
<evidence type="ECO:0000313" key="4">
    <source>
        <dbReference type="EMBL" id="SNR80328.1"/>
    </source>
</evidence>
<dbReference type="RefSeq" id="WP_089333435.1">
    <property type="nucleotide sequence ID" value="NZ_FZNS01000007.1"/>
</dbReference>
<dbReference type="EMBL" id="FZNS01000007">
    <property type="protein sequence ID" value="SNR80328.1"/>
    <property type="molecule type" value="Genomic_DNA"/>
</dbReference>
<accession>A0A238ZBH4</accession>
<dbReference type="Gene3D" id="2.60.40.1120">
    <property type="entry name" value="Carboxypeptidase-like, regulatory domain"/>
    <property type="match status" value="1"/>
</dbReference>
<dbReference type="InterPro" id="IPR036116">
    <property type="entry name" value="FN3_sf"/>
</dbReference>
<organism evidence="4 5">
    <name type="scientific">Hymenobacter mucosus</name>
    <dbReference type="NCBI Taxonomy" id="1411120"/>
    <lineage>
        <taxon>Bacteria</taxon>
        <taxon>Pseudomonadati</taxon>
        <taxon>Bacteroidota</taxon>
        <taxon>Cytophagia</taxon>
        <taxon>Cytophagales</taxon>
        <taxon>Hymenobacteraceae</taxon>
        <taxon>Hymenobacter</taxon>
    </lineage>
</organism>
<evidence type="ECO:0000313" key="5">
    <source>
        <dbReference type="Proteomes" id="UP000198310"/>
    </source>
</evidence>
<dbReference type="InterPro" id="IPR011042">
    <property type="entry name" value="6-blade_b-propeller_TolB-like"/>
</dbReference>
<dbReference type="GO" id="GO:0030246">
    <property type="term" value="F:carbohydrate binding"/>
    <property type="evidence" value="ECO:0007669"/>
    <property type="project" value="InterPro"/>
</dbReference>
<dbReference type="PANTHER" id="PTHR36842:SF1">
    <property type="entry name" value="PROTEIN TOLB"/>
    <property type="match status" value="1"/>
</dbReference>
<proteinExistence type="inferred from homology"/>
<dbReference type="AlphaFoldDB" id="A0A238ZBH4"/>
<dbReference type="Pfam" id="PF07676">
    <property type="entry name" value="PD40"/>
    <property type="match status" value="3"/>
</dbReference>
<dbReference type="InterPro" id="IPR013784">
    <property type="entry name" value="Carb-bd-like_fold"/>
</dbReference>
<feature type="domain" description="Fibronectin type-III" evidence="3">
    <location>
        <begin position="127"/>
        <end position="221"/>
    </location>
</feature>
<dbReference type="Gene3D" id="2.60.40.10">
    <property type="entry name" value="Immunoglobulins"/>
    <property type="match status" value="1"/>
</dbReference>
<dbReference type="SUPFAM" id="SSF49265">
    <property type="entry name" value="Fibronectin type III"/>
    <property type="match status" value="1"/>
</dbReference>
<dbReference type="PROSITE" id="PS51257">
    <property type="entry name" value="PROKAR_LIPOPROTEIN"/>
    <property type="match status" value="1"/>
</dbReference>
<dbReference type="PANTHER" id="PTHR36842">
    <property type="entry name" value="PROTEIN TOLB HOMOLOG"/>
    <property type="match status" value="1"/>
</dbReference>
<feature type="chain" id="PRO_5012421323" evidence="2">
    <location>
        <begin position="24"/>
        <end position="508"/>
    </location>
</feature>
<sequence>MYSLLRTRASWLLVLLLSPLLLACEENTIEPSQLGSLEGLVLESRTNLPLPNVVITTNPATSSFTTDAQGRFVLANLGTGKYTITARRTGYTAQDIPVTIAQGGATAMTIVLERATGSNRPPNLPASPVPADQATGVDPASVTLRWRVTDPDGKADSLRSDVVLYESNSTTRAQLLTNSRDTAVTVTALKYNTVYFWQVLVRDQAGIVVRGDVWRFQTKPLPENRYLYVRQMNGNTDIYAADAAGESQRLTTSAFIETAPKLSPNRDRIAYTSNATGQFQLYTMNRDGSDPRRITTLSVEGYYNEGLGYCWSPDGSQLLYTHYDQLYRINRDGTGRTLLSTAPAGRHFRECDWTAQGNRVLVQTIGSQVFDSEVYLMNADGSNRTQVLTNLPGRLDSPTFSLDGRQFLYSRDLAGLDDVTGRQLNAHLFIQNLDGTGVVDLSAAGPTSVDDKPDGTNDLYPRISPDGSRVIFVNVVNDGLSAPDVWTLRLADYGRTRLFQNASLPDWK</sequence>
<dbReference type="Pfam" id="PF13620">
    <property type="entry name" value="CarboxypepD_reg"/>
    <property type="match status" value="1"/>
</dbReference>
<evidence type="ECO:0000259" key="3">
    <source>
        <dbReference type="PROSITE" id="PS50853"/>
    </source>
</evidence>
<evidence type="ECO:0000256" key="1">
    <source>
        <dbReference type="ARBA" id="ARBA00009820"/>
    </source>
</evidence>
<dbReference type="InterPro" id="IPR003961">
    <property type="entry name" value="FN3_dom"/>
</dbReference>
<protein>
    <submittedName>
        <fullName evidence="4">TolB protein</fullName>
    </submittedName>
</protein>
<dbReference type="Gene3D" id="2.120.10.30">
    <property type="entry name" value="TolB, C-terminal domain"/>
    <property type="match status" value="2"/>
</dbReference>
<dbReference type="Proteomes" id="UP000198310">
    <property type="component" value="Unassembled WGS sequence"/>
</dbReference>
<name>A0A238ZBH4_9BACT</name>